<evidence type="ECO:0000256" key="7">
    <source>
        <dbReference type="ARBA" id="ARBA00022917"/>
    </source>
</evidence>
<dbReference type="Pfam" id="PF00587">
    <property type="entry name" value="tRNA-synt_2b"/>
    <property type="match status" value="1"/>
</dbReference>
<dbReference type="NCBIfam" id="TIGR00389">
    <property type="entry name" value="glyS_dimeric"/>
    <property type="match status" value="1"/>
</dbReference>
<dbReference type="InterPro" id="IPR027031">
    <property type="entry name" value="Gly-tRNA_synthase/POLG2"/>
</dbReference>
<dbReference type="OrthoDB" id="9760853at2"/>
<dbReference type="FunFam" id="3.40.50.800:FF:000002">
    <property type="entry name" value="Glycine--tRNA ligase"/>
    <property type="match status" value="1"/>
</dbReference>
<dbReference type="Gene3D" id="3.40.50.800">
    <property type="entry name" value="Anticodon-binding domain"/>
    <property type="match status" value="1"/>
</dbReference>
<dbReference type="EC" id="6.1.1.14" evidence="2"/>
<reference evidence="10 11" key="1">
    <citation type="submission" date="2019-06" db="EMBL/GenBank/DDBJ databases">
        <title>Draft Genome Sequence of Candidatus Phytoplasma pini-Related Strain MDPP: A Resource for Comparative Genomics of Gymnosperm-infecting Phytoplasmas.</title>
        <authorList>
            <person name="Cai W."/>
            <person name="Costanzo S."/>
            <person name="Shao J."/>
            <person name="Zhao Y."/>
            <person name="Davis R."/>
        </authorList>
    </citation>
    <scope>NUCLEOTIDE SEQUENCE [LARGE SCALE GENOMIC DNA]</scope>
    <source>
        <strain evidence="10 11">MDPP</strain>
    </source>
</reference>
<protein>
    <recommendedName>
        <fullName evidence="2">glycine--tRNA ligase</fullName>
        <ecNumber evidence="2">6.1.1.14</ecNumber>
    </recommendedName>
</protein>
<evidence type="ECO:0000259" key="9">
    <source>
        <dbReference type="PROSITE" id="PS50862"/>
    </source>
</evidence>
<dbReference type="InterPro" id="IPR036621">
    <property type="entry name" value="Anticodon-bd_dom_sf"/>
</dbReference>
<dbReference type="Pfam" id="PF03129">
    <property type="entry name" value="HGTP_anticodon"/>
    <property type="match status" value="1"/>
</dbReference>
<comment type="caution">
    <text evidence="10">The sequence shown here is derived from an EMBL/GenBank/DDBJ whole genome shotgun (WGS) entry which is preliminary data.</text>
</comment>
<dbReference type="CDD" id="cd00774">
    <property type="entry name" value="GlyRS-like_core"/>
    <property type="match status" value="1"/>
</dbReference>
<dbReference type="InterPro" id="IPR033731">
    <property type="entry name" value="GlyRS-like_core"/>
</dbReference>
<dbReference type="InterPro" id="IPR045864">
    <property type="entry name" value="aa-tRNA-synth_II/BPL/LPL"/>
</dbReference>
<dbReference type="PROSITE" id="PS50862">
    <property type="entry name" value="AA_TRNA_LIGASE_II"/>
    <property type="match status" value="1"/>
</dbReference>
<dbReference type="PRINTS" id="PR01043">
    <property type="entry name" value="TRNASYNTHGLY"/>
</dbReference>
<dbReference type="Proteomes" id="UP000320078">
    <property type="component" value="Unassembled WGS sequence"/>
</dbReference>
<dbReference type="PANTHER" id="PTHR10745">
    <property type="entry name" value="GLYCYL-TRNA SYNTHETASE/DNA POLYMERASE SUBUNIT GAMMA-2"/>
    <property type="match status" value="1"/>
</dbReference>
<dbReference type="EMBL" id="VIAE01000007">
    <property type="protein sequence ID" value="TVY12175.1"/>
    <property type="molecule type" value="Genomic_DNA"/>
</dbReference>
<organism evidence="10 11">
    <name type="scientific">Candidatus Phytoplasma pini</name>
    <dbReference type="NCBI Taxonomy" id="267362"/>
    <lineage>
        <taxon>Bacteria</taxon>
        <taxon>Bacillati</taxon>
        <taxon>Mycoplasmatota</taxon>
        <taxon>Mollicutes</taxon>
        <taxon>Acholeplasmatales</taxon>
        <taxon>Acholeplasmataceae</taxon>
        <taxon>Candidatus Phytoplasma</taxon>
    </lineage>
</organism>
<keyword evidence="8 10" id="KW-0030">Aminoacyl-tRNA synthetase</keyword>
<keyword evidence="5" id="KW-0547">Nucleotide-binding</keyword>
<dbReference type="NCBIfam" id="NF003211">
    <property type="entry name" value="PRK04173.1"/>
    <property type="match status" value="1"/>
</dbReference>
<dbReference type="GO" id="GO:1990742">
    <property type="term" value="C:microvesicle"/>
    <property type="evidence" value="ECO:0007669"/>
    <property type="project" value="UniProtKB-ARBA"/>
</dbReference>
<dbReference type="GO" id="GO:0006426">
    <property type="term" value="P:glycyl-tRNA aminoacylation"/>
    <property type="evidence" value="ECO:0007669"/>
    <property type="project" value="InterPro"/>
</dbReference>
<evidence type="ECO:0000256" key="8">
    <source>
        <dbReference type="ARBA" id="ARBA00023146"/>
    </source>
</evidence>
<dbReference type="GO" id="GO:0005829">
    <property type="term" value="C:cytosol"/>
    <property type="evidence" value="ECO:0007669"/>
    <property type="project" value="UniProtKB-ARBA"/>
</dbReference>
<keyword evidence="4" id="KW-0436">Ligase</keyword>
<dbReference type="InterPro" id="IPR006195">
    <property type="entry name" value="aa-tRNA-synth_II"/>
</dbReference>
<evidence type="ECO:0000256" key="6">
    <source>
        <dbReference type="ARBA" id="ARBA00022840"/>
    </source>
</evidence>
<dbReference type="Gene3D" id="3.30.930.10">
    <property type="entry name" value="Bira Bifunctional Protein, Domain 2"/>
    <property type="match status" value="1"/>
</dbReference>
<accession>A0A559KJ59</accession>
<dbReference type="InterPro" id="IPR004154">
    <property type="entry name" value="Anticodon-bd"/>
</dbReference>
<comment type="similarity">
    <text evidence="1">Belongs to the class-II aminoacyl-tRNA synthetase family.</text>
</comment>
<gene>
    <name evidence="10" type="ORF">MDPP_00297</name>
</gene>
<dbReference type="GO" id="GO:0004081">
    <property type="term" value="F:bis(5'-nucleosyl)-tetraphosphatase (asymmetrical) activity"/>
    <property type="evidence" value="ECO:0007669"/>
    <property type="project" value="UniProtKB-ARBA"/>
</dbReference>
<dbReference type="GO" id="GO:0015966">
    <property type="term" value="P:diadenosine tetraphosphate biosynthetic process"/>
    <property type="evidence" value="ECO:0007669"/>
    <property type="project" value="UniProtKB-ARBA"/>
</dbReference>
<dbReference type="PANTHER" id="PTHR10745:SF8">
    <property type="entry name" value="DNA POLYMERASE SUBUNIT GAMMA-2, MITOCHONDRIAL"/>
    <property type="match status" value="1"/>
</dbReference>
<dbReference type="GO" id="GO:0070062">
    <property type="term" value="C:extracellular exosome"/>
    <property type="evidence" value="ECO:0007669"/>
    <property type="project" value="UniProtKB-ARBA"/>
</dbReference>
<dbReference type="SUPFAM" id="SSF52954">
    <property type="entry name" value="Class II aaRS ABD-related"/>
    <property type="match status" value="1"/>
</dbReference>
<keyword evidence="11" id="KW-1185">Reference proteome</keyword>
<feature type="domain" description="Aminoacyl-transfer RNA synthetases class-II family profile" evidence="9">
    <location>
        <begin position="150"/>
        <end position="372"/>
    </location>
</feature>
<dbReference type="AlphaFoldDB" id="A0A559KJ59"/>
<dbReference type="GO" id="GO:0005524">
    <property type="term" value="F:ATP binding"/>
    <property type="evidence" value="ECO:0007669"/>
    <property type="project" value="UniProtKB-KW"/>
</dbReference>
<dbReference type="RefSeq" id="WP_144658470.1">
    <property type="nucleotide sequence ID" value="NZ_VIAE01000007.1"/>
</dbReference>
<evidence type="ECO:0000256" key="3">
    <source>
        <dbReference type="ARBA" id="ARBA00022490"/>
    </source>
</evidence>
<evidence type="ECO:0000256" key="4">
    <source>
        <dbReference type="ARBA" id="ARBA00022598"/>
    </source>
</evidence>
<keyword evidence="3" id="KW-0963">Cytoplasm</keyword>
<keyword evidence="6" id="KW-0067">ATP-binding</keyword>
<dbReference type="InterPro" id="IPR002315">
    <property type="entry name" value="tRNA-synt_gly"/>
</dbReference>
<dbReference type="SUPFAM" id="SSF55681">
    <property type="entry name" value="Class II aaRS and biotin synthetases"/>
    <property type="match status" value="1"/>
</dbReference>
<sequence length="459" mass="54656">MKKVKNHSLSLKEIINFSKITGFVFPGSEIYGGLSNSFDYGPLGFLLKQNIKKAWIQKFFQEYENNVLIDSSIILNSQVWKASGHLSSFIDLLVENKDTNKRYRVDELINQHDPKLKIHDWDFQQMTEYLIKNKILGTRNWSKVREFNLLFQTQQGIVFENSRPLYLRPETCQGIFINFKNIVSSTRKKIPFGIGQIGKSFRNEITPGNFIFRTREFEQMELEFFCKPETHQKWFDFWKKYVYNFLLQLGLHEENLKWEEHEKKDLSHYSEATSDILFNFPWGFSELWGIASRTDFDLKNHHQHSQKDLQYFDAKQNRKYWPFVIEPSVGVERLFLALISDNLKIEKLDDNSNRFILSLHPFLSPYKLAILPLNKKEHRLKAKELQRKLSPFLEIEYDESQSIGKRYRRQDMIGTPFCCTIDHQTFEDDTVTIRNRDTLKQNRILSNDILNFIQKKILF</sequence>
<keyword evidence="7" id="KW-0648">Protein biosynthesis</keyword>
<proteinExistence type="inferred from homology"/>
<dbReference type="GO" id="GO:0004820">
    <property type="term" value="F:glycine-tRNA ligase activity"/>
    <property type="evidence" value="ECO:0007669"/>
    <property type="project" value="UniProtKB-EC"/>
</dbReference>
<evidence type="ECO:0000256" key="5">
    <source>
        <dbReference type="ARBA" id="ARBA00022741"/>
    </source>
</evidence>
<name>A0A559KJ59_9MOLU</name>
<evidence type="ECO:0000313" key="11">
    <source>
        <dbReference type="Proteomes" id="UP000320078"/>
    </source>
</evidence>
<evidence type="ECO:0000256" key="2">
    <source>
        <dbReference type="ARBA" id="ARBA00012829"/>
    </source>
</evidence>
<evidence type="ECO:0000313" key="10">
    <source>
        <dbReference type="EMBL" id="TVY12175.1"/>
    </source>
</evidence>
<dbReference type="InterPro" id="IPR002314">
    <property type="entry name" value="aa-tRNA-synt_IIb"/>
</dbReference>
<evidence type="ECO:0000256" key="1">
    <source>
        <dbReference type="ARBA" id="ARBA00008226"/>
    </source>
</evidence>